<reference evidence="11" key="1">
    <citation type="journal article" date="2016" name="Front. Microbiol.">
        <title>Genome Sequence of the Piezophilic, Mesophilic Sulfate-Reducing Bacterium Desulfovibrio indicus J2T.</title>
        <authorList>
            <person name="Cao J."/>
            <person name="Maignien L."/>
            <person name="Shao Z."/>
            <person name="Alain K."/>
            <person name="Jebbar M."/>
        </authorList>
    </citation>
    <scope>NUCLEOTIDE SEQUENCE</scope>
    <source>
        <strain evidence="11">JCM 32048</strain>
    </source>
</reference>
<evidence type="ECO:0000256" key="4">
    <source>
        <dbReference type="ARBA" id="ARBA00022679"/>
    </source>
</evidence>
<evidence type="ECO:0000259" key="10">
    <source>
        <dbReference type="Pfam" id="PF00696"/>
    </source>
</evidence>
<feature type="binding site" evidence="9">
    <location>
        <position position="209"/>
    </location>
    <ligand>
        <name>substrate</name>
    </ligand>
</feature>
<comment type="pathway">
    <text evidence="1 9">Amino-acid biosynthesis; L-arginine biosynthesis; N(2)-acetyl-L-ornithine from L-glutamate: step 2/4.</text>
</comment>
<evidence type="ECO:0000256" key="7">
    <source>
        <dbReference type="ARBA" id="ARBA00022840"/>
    </source>
</evidence>
<feature type="site" description="Transition state stabilizer" evidence="9">
    <location>
        <position position="47"/>
    </location>
</feature>
<evidence type="ECO:0000256" key="9">
    <source>
        <dbReference type="HAMAP-Rule" id="MF_00082"/>
    </source>
</evidence>
<keyword evidence="5 9" id="KW-0547">Nucleotide-binding</keyword>
<evidence type="ECO:0000256" key="2">
    <source>
        <dbReference type="ARBA" id="ARBA00022571"/>
    </source>
</evidence>
<dbReference type="AlphaFoldDB" id="A0AA37HBT6"/>
<evidence type="ECO:0000313" key="11">
    <source>
        <dbReference type="EMBL" id="GJD63138.1"/>
    </source>
</evidence>
<keyword evidence="2 9" id="KW-0055">Arginine biosynthesis</keyword>
<dbReference type="InterPro" id="IPR041727">
    <property type="entry name" value="NAGK-C"/>
</dbReference>
<keyword evidence="9" id="KW-0963">Cytoplasm</keyword>
<dbReference type="InterPro" id="IPR037528">
    <property type="entry name" value="ArgB"/>
</dbReference>
<dbReference type="PANTHER" id="PTHR23342">
    <property type="entry name" value="N-ACETYLGLUTAMATE SYNTHASE"/>
    <property type="match status" value="1"/>
</dbReference>
<dbReference type="InterPro" id="IPR036393">
    <property type="entry name" value="AceGlu_kinase-like_sf"/>
</dbReference>
<feature type="binding site" evidence="9">
    <location>
        <position position="104"/>
    </location>
    <ligand>
        <name>substrate</name>
    </ligand>
</feature>
<comment type="function">
    <text evidence="9">Catalyzes the ATP-dependent phosphorylation of N-acetyl-L-glutamate.</text>
</comment>
<evidence type="ECO:0000256" key="3">
    <source>
        <dbReference type="ARBA" id="ARBA00022605"/>
    </source>
</evidence>
<dbReference type="HAMAP" id="MF_00082">
    <property type="entry name" value="ArgB"/>
    <property type="match status" value="1"/>
</dbReference>
<dbReference type="InterPro" id="IPR001057">
    <property type="entry name" value="Glu/AcGlu_kinase"/>
</dbReference>
<dbReference type="PIRSF" id="PIRSF000728">
    <property type="entry name" value="NAGK"/>
    <property type="match status" value="1"/>
</dbReference>
<name>A0AA37HBT6_9HYPH</name>
<sequence>MSDTGADKAPNVQLPDVQLPNVHVRAEVLVQALPHMQRYDEEVVVIKYGGHAMGDRAAAEDFAEDIVLLEQSGLKPVVVHGGGPQIGRMLDRLGIKSEFREGLRVTDEATVEVVEMVLAGSINKQIVGWISAEGGKAIGLCGKDGNMVRARRAARTVMDPDSNIERHVDLGLVGEPEHVDRTVLDAVLKAELIPVLAPVAVGGDGQTYNVNADTFAGAIAGAMRAKRLLLLTDVPGVLDKNKKLIPELSIEDCRRLIADGTITAGMIPKIETCIYALEQGVEAVVILDGKVPHAVLLELFTDYGAGTLIRRS</sequence>
<evidence type="ECO:0000256" key="8">
    <source>
        <dbReference type="ARBA" id="ARBA00048141"/>
    </source>
</evidence>
<feature type="domain" description="Aspartate/glutamate/uridylate kinase" evidence="10">
    <location>
        <begin position="43"/>
        <end position="287"/>
    </location>
</feature>
<keyword evidence="7 9" id="KW-0067">ATP-binding</keyword>
<organism evidence="11 12">
    <name type="scientific">Methylobacterium frigidaeris</name>
    <dbReference type="NCBI Taxonomy" id="2038277"/>
    <lineage>
        <taxon>Bacteria</taxon>
        <taxon>Pseudomonadati</taxon>
        <taxon>Pseudomonadota</taxon>
        <taxon>Alphaproteobacteria</taxon>
        <taxon>Hyphomicrobiales</taxon>
        <taxon>Methylobacteriaceae</taxon>
        <taxon>Methylobacterium</taxon>
    </lineage>
</organism>
<comment type="caution">
    <text evidence="11">The sequence shown here is derived from an EMBL/GenBank/DDBJ whole genome shotgun (WGS) entry which is preliminary data.</text>
</comment>
<keyword evidence="12" id="KW-1185">Reference proteome</keyword>
<proteinExistence type="inferred from homology"/>
<dbReference type="GO" id="GO:0005524">
    <property type="term" value="F:ATP binding"/>
    <property type="evidence" value="ECO:0007669"/>
    <property type="project" value="UniProtKB-UniRule"/>
</dbReference>
<dbReference type="InterPro" id="IPR001048">
    <property type="entry name" value="Asp/Glu/Uridylate_kinase"/>
</dbReference>
<dbReference type="InterPro" id="IPR004662">
    <property type="entry name" value="AcgluKinase_fam"/>
</dbReference>
<evidence type="ECO:0000256" key="1">
    <source>
        <dbReference type="ARBA" id="ARBA00004828"/>
    </source>
</evidence>
<feature type="binding site" evidence="9">
    <location>
        <begin position="82"/>
        <end position="83"/>
    </location>
    <ligand>
        <name>substrate</name>
    </ligand>
</feature>
<dbReference type="Gene3D" id="3.40.1160.10">
    <property type="entry name" value="Acetylglutamate kinase-like"/>
    <property type="match status" value="1"/>
</dbReference>
<comment type="similarity">
    <text evidence="9">Belongs to the acetylglutamate kinase family. ArgB subfamily.</text>
</comment>
<dbReference type="RefSeq" id="WP_099902584.1">
    <property type="nucleotide sequence ID" value="NZ_BPQJ01000014.1"/>
</dbReference>
<evidence type="ECO:0000313" key="12">
    <source>
        <dbReference type="Proteomes" id="UP001055286"/>
    </source>
</evidence>
<evidence type="ECO:0000256" key="6">
    <source>
        <dbReference type="ARBA" id="ARBA00022777"/>
    </source>
</evidence>
<feature type="site" description="Transition state stabilizer" evidence="9">
    <location>
        <position position="269"/>
    </location>
</feature>
<dbReference type="SUPFAM" id="SSF53633">
    <property type="entry name" value="Carbamate kinase-like"/>
    <property type="match status" value="1"/>
</dbReference>
<keyword evidence="6 9" id="KW-0418">Kinase</keyword>
<comment type="catalytic activity">
    <reaction evidence="8 9">
        <text>N-acetyl-L-glutamate + ATP = N-acetyl-L-glutamyl 5-phosphate + ADP</text>
        <dbReference type="Rhea" id="RHEA:14629"/>
        <dbReference type="ChEBI" id="CHEBI:30616"/>
        <dbReference type="ChEBI" id="CHEBI:44337"/>
        <dbReference type="ChEBI" id="CHEBI:57936"/>
        <dbReference type="ChEBI" id="CHEBI:456216"/>
        <dbReference type="EC" id="2.7.2.8"/>
    </reaction>
</comment>
<dbReference type="EC" id="2.7.2.8" evidence="9"/>
<dbReference type="PRINTS" id="PR00474">
    <property type="entry name" value="GLU5KINASE"/>
</dbReference>
<dbReference type="PANTHER" id="PTHR23342:SF0">
    <property type="entry name" value="N-ACETYLGLUTAMATE SYNTHASE, MITOCHONDRIAL"/>
    <property type="match status" value="1"/>
</dbReference>
<reference evidence="11" key="2">
    <citation type="submission" date="2021-08" db="EMBL/GenBank/DDBJ databases">
        <authorList>
            <person name="Tani A."/>
            <person name="Ola A."/>
            <person name="Ogura Y."/>
            <person name="Katsura K."/>
            <person name="Hayashi T."/>
        </authorList>
    </citation>
    <scope>NUCLEOTIDE SEQUENCE</scope>
    <source>
        <strain evidence="11">JCM 32048</strain>
    </source>
</reference>
<dbReference type="NCBIfam" id="TIGR00761">
    <property type="entry name" value="argB"/>
    <property type="match status" value="1"/>
</dbReference>
<dbReference type="EMBL" id="BPQJ01000014">
    <property type="protein sequence ID" value="GJD63138.1"/>
    <property type="molecule type" value="Genomic_DNA"/>
</dbReference>
<evidence type="ECO:0000256" key="5">
    <source>
        <dbReference type="ARBA" id="ARBA00022741"/>
    </source>
</evidence>
<keyword evidence="3 9" id="KW-0028">Amino-acid biosynthesis</keyword>
<dbReference type="GO" id="GO:0005737">
    <property type="term" value="C:cytoplasm"/>
    <property type="evidence" value="ECO:0007669"/>
    <property type="project" value="UniProtKB-SubCell"/>
</dbReference>
<dbReference type="GO" id="GO:0003991">
    <property type="term" value="F:acetylglutamate kinase activity"/>
    <property type="evidence" value="ECO:0007669"/>
    <property type="project" value="UniProtKB-UniRule"/>
</dbReference>
<dbReference type="FunFam" id="3.40.1160.10:FF:000004">
    <property type="entry name" value="Acetylglutamate kinase"/>
    <property type="match status" value="1"/>
</dbReference>
<dbReference type="CDD" id="cd04250">
    <property type="entry name" value="AAK_NAGK-C"/>
    <property type="match status" value="1"/>
</dbReference>
<dbReference type="GO" id="GO:0042450">
    <property type="term" value="P:L-arginine biosynthetic process via ornithine"/>
    <property type="evidence" value="ECO:0007669"/>
    <property type="project" value="UniProtKB-UniRule"/>
</dbReference>
<comment type="subcellular location">
    <subcellularLocation>
        <location evidence="9">Cytoplasm</location>
    </subcellularLocation>
</comment>
<dbReference type="Proteomes" id="UP001055286">
    <property type="component" value="Unassembled WGS sequence"/>
</dbReference>
<accession>A0AA37HBT6</accession>
<protein>
    <recommendedName>
        <fullName evidence="9">Acetylglutamate kinase</fullName>
        <ecNumber evidence="9">2.7.2.8</ecNumber>
    </recommendedName>
    <alternativeName>
        <fullName evidence="9">N-acetyl-L-glutamate 5-phosphotransferase</fullName>
    </alternativeName>
    <alternativeName>
        <fullName evidence="9">NAG kinase</fullName>
        <shortName evidence="9">NAGK</shortName>
    </alternativeName>
</protein>
<dbReference type="Pfam" id="PF00696">
    <property type="entry name" value="AA_kinase"/>
    <property type="match status" value="1"/>
</dbReference>
<gene>
    <name evidence="9 11" type="primary">argB</name>
    <name evidence="11" type="ORF">MPEAHAMD_3300</name>
</gene>
<keyword evidence="4 9" id="KW-0808">Transferase</keyword>